<dbReference type="AlphaFoldDB" id="A0A182G084"/>
<dbReference type="VEuPathDB" id="VectorBase:AALB20_030940"/>
<protein>
    <submittedName>
        <fullName evidence="1">Uncharacterized protein</fullName>
    </submittedName>
</protein>
<proteinExistence type="predicted"/>
<dbReference type="RefSeq" id="XP_035775543.1">
    <property type="nucleotide sequence ID" value="XM_035919650.1"/>
</dbReference>
<name>A0A182G084_ANOAL</name>
<dbReference type="KEGG" id="aali:118457802"/>
<organism evidence="1 2">
    <name type="scientific">Anopheles albimanus</name>
    <name type="common">New world malaria mosquito</name>
    <dbReference type="NCBI Taxonomy" id="7167"/>
    <lineage>
        <taxon>Eukaryota</taxon>
        <taxon>Metazoa</taxon>
        <taxon>Ecdysozoa</taxon>
        <taxon>Arthropoda</taxon>
        <taxon>Hexapoda</taxon>
        <taxon>Insecta</taxon>
        <taxon>Pterygota</taxon>
        <taxon>Neoptera</taxon>
        <taxon>Endopterygota</taxon>
        <taxon>Diptera</taxon>
        <taxon>Nematocera</taxon>
        <taxon>Culicoidea</taxon>
        <taxon>Culicidae</taxon>
        <taxon>Anophelinae</taxon>
        <taxon>Anopheles</taxon>
    </lineage>
</organism>
<evidence type="ECO:0000313" key="2">
    <source>
        <dbReference type="Proteomes" id="UP000069272"/>
    </source>
</evidence>
<reference evidence="1" key="2">
    <citation type="submission" date="2022-08" db="UniProtKB">
        <authorList>
            <consortium name="EnsemblMetazoa"/>
        </authorList>
    </citation>
    <scope>IDENTIFICATION</scope>
    <source>
        <strain evidence="1">STECLA/ALBI9_A</strain>
    </source>
</reference>
<accession>A0A182G084</accession>
<sequence>MTKFIVTALVLAFVAMATVHGQYTTDLKCTSLNECICKLPVVISAVAGRRASANVRNPANGQTYVVDLSKPSQAITNFCNQLKQGLKPALPFSGPVDTSKLAQVQALLNLRARG</sequence>
<dbReference type="VEuPathDB" id="VectorBase:AALB015663"/>
<dbReference type="Proteomes" id="UP000069272">
    <property type="component" value="Chromosome 2R"/>
</dbReference>
<evidence type="ECO:0000313" key="1">
    <source>
        <dbReference type="EnsemblMetazoa" id="AALB015663-PA"/>
    </source>
</evidence>
<keyword evidence="2" id="KW-1185">Reference proteome</keyword>
<dbReference type="GeneID" id="118457802"/>
<dbReference type="EnsemblMetazoa" id="AALB015663-RA">
    <property type="protein sequence ID" value="AALB015663-PA"/>
    <property type="gene ID" value="AALB015663"/>
</dbReference>
<reference evidence="1 2" key="1">
    <citation type="journal article" date="2017" name="G3 (Bethesda)">
        <title>The Physical Genome Mapping of Anopheles albimanus Corrected Scaffold Misassemblies and Identified Interarm Rearrangements in Genus Anopheles.</title>
        <authorList>
            <person name="Artemov G.N."/>
            <person name="Peery A.N."/>
            <person name="Jiang X."/>
            <person name="Tu Z."/>
            <person name="Stegniy V.N."/>
            <person name="Sharakhova M.V."/>
            <person name="Sharakhov I.V."/>
        </authorList>
    </citation>
    <scope>NUCLEOTIDE SEQUENCE [LARGE SCALE GENOMIC DNA]</scope>
    <source>
        <strain evidence="1 2">ALBI9_A</strain>
    </source>
</reference>